<evidence type="ECO:0000256" key="3">
    <source>
        <dbReference type="ARBA" id="ARBA00023163"/>
    </source>
</evidence>
<keyword evidence="2 4" id="KW-0238">DNA-binding</keyword>
<dbReference type="AlphaFoldDB" id="A0A1Q2CLF5"/>
<accession>A0A1Q2CLF5</accession>
<dbReference type="PANTHER" id="PTHR30055:SF148">
    <property type="entry name" value="TETR-FAMILY TRANSCRIPTIONAL REGULATOR"/>
    <property type="match status" value="1"/>
</dbReference>
<proteinExistence type="predicted"/>
<evidence type="ECO:0000313" key="6">
    <source>
        <dbReference type="EMBL" id="AQP46943.1"/>
    </source>
</evidence>
<dbReference type="STRING" id="1332264.BW730_04810"/>
<name>A0A1Q2CLF5_9ACTN</name>
<evidence type="ECO:0000259" key="5">
    <source>
        <dbReference type="PROSITE" id="PS50977"/>
    </source>
</evidence>
<dbReference type="InterPro" id="IPR036271">
    <property type="entry name" value="Tet_transcr_reg_TetR-rel_C_sf"/>
</dbReference>
<dbReference type="PANTHER" id="PTHR30055">
    <property type="entry name" value="HTH-TYPE TRANSCRIPTIONAL REGULATOR RUTR"/>
    <property type="match status" value="1"/>
</dbReference>
<keyword evidence="7" id="KW-1185">Reference proteome</keyword>
<dbReference type="EMBL" id="CP019606">
    <property type="protein sequence ID" value="AQP46943.1"/>
    <property type="molecule type" value="Genomic_DNA"/>
</dbReference>
<dbReference type="InterPro" id="IPR001647">
    <property type="entry name" value="HTH_TetR"/>
</dbReference>
<dbReference type="KEGG" id="tes:BW730_04810"/>
<gene>
    <name evidence="6" type="ORF">BW730_04810</name>
</gene>
<dbReference type="InterPro" id="IPR009057">
    <property type="entry name" value="Homeodomain-like_sf"/>
</dbReference>
<reference evidence="7" key="1">
    <citation type="submission" date="2017-02" db="EMBL/GenBank/DDBJ databases">
        <title>Tessaracoccus aquaemaris sp. nov., isolated from the intestine of a Korean rockfish, Sebastes schlegelii, in a marine aquaculture pond.</title>
        <authorList>
            <person name="Tak E.J."/>
            <person name="Bae J.-W."/>
        </authorList>
    </citation>
    <scope>NUCLEOTIDE SEQUENCE [LARGE SCALE GENOMIC DNA]</scope>
    <source>
        <strain evidence="7">NSG39</strain>
    </source>
</reference>
<evidence type="ECO:0000256" key="4">
    <source>
        <dbReference type="PROSITE-ProRule" id="PRU00335"/>
    </source>
</evidence>
<dbReference type="GO" id="GO:0000976">
    <property type="term" value="F:transcription cis-regulatory region binding"/>
    <property type="evidence" value="ECO:0007669"/>
    <property type="project" value="TreeGrafter"/>
</dbReference>
<protein>
    <submittedName>
        <fullName evidence="6">TetR family transcriptional regulator</fullName>
    </submittedName>
</protein>
<dbReference type="Pfam" id="PF16859">
    <property type="entry name" value="TetR_C_11"/>
    <property type="match status" value="1"/>
</dbReference>
<organism evidence="6 7">
    <name type="scientific">Tessaracoccus aquimaris</name>
    <dbReference type="NCBI Taxonomy" id="1332264"/>
    <lineage>
        <taxon>Bacteria</taxon>
        <taxon>Bacillati</taxon>
        <taxon>Actinomycetota</taxon>
        <taxon>Actinomycetes</taxon>
        <taxon>Propionibacteriales</taxon>
        <taxon>Propionibacteriaceae</taxon>
        <taxon>Tessaracoccus</taxon>
    </lineage>
</organism>
<dbReference type="InterPro" id="IPR050109">
    <property type="entry name" value="HTH-type_TetR-like_transc_reg"/>
</dbReference>
<dbReference type="Gene3D" id="1.10.357.10">
    <property type="entry name" value="Tetracycline Repressor, domain 2"/>
    <property type="match status" value="1"/>
</dbReference>
<dbReference type="SUPFAM" id="SSF48498">
    <property type="entry name" value="Tetracyclin repressor-like, C-terminal domain"/>
    <property type="match status" value="1"/>
</dbReference>
<evidence type="ECO:0000313" key="7">
    <source>
        <dbReference type="Proteomes" id="UP000188145"/>
    </source>
</evidence>
<dbReference type="PROSITE" id="PS50977">
    <property type="entry name" value="HTH_TETR_2"/>
    <property type="match status" value="1"/>
</dbReference>
<evidence type="ECO:0000256" key="2">
    <source>
        <dbReference type="ARBA" id="ARBA00023125"/>
    </source>
</evidence>
<dbReference type="InterPro" id="IPR011075">
    <property type="entry name" value="TetR_C"/>
</dbReference>
<evidence type="ECO:0000256" key="1">
    <source>
        <dbReference type="ARBA" id="ARBA00023015"/>
    </source>
</evidence>
<dbReference type="RefSeq" id="WP_077685259.1">
    <property type="nucleotide sequence ID" value="NZ_CP019606.1"/>
</dbReference>
<keyword evidence="3" id="KW-0804">Transcription</keyword>
<dbReference type="GO" id="GO:0003700">
    <property type="term" value="F:DNA-binding transcription factor activity"/>
    <property type="evidence" value="ECO:0007669"/>
    <property type="project" value="TreeGrafter"/>
</dbReference>
<dbReference type="OrthoDB" id="9796019at2"/>
<dbReference type="SUPFAM" id="SSF46689">
    <property type="entry name" value="Homeodomain-like"/>
    <property type="match status" value="1"/>
</dbReference>
<dbReference type="Proteomes" id="UP000188145">
    <property type="component" value="Chromosome"/>
</dbReference>
<keyword evidence="1" id="KW-0805">Transcription regulation</keyword>
<feature type="domain" description="HTH tetR-type" evidence="5">
    <location>
        <begin position="12"/>
        <end position="72"/>
    </location>
</feature>
<dbReference type="Pfam" id="PF00440">
    <property type="entry name" value="TetR_N"/>
    <property type="match status" value="1"/>
</dbReference>
<dbReference type="Gene3D" id="1.10.10.60">
    <property type="entry name" value="Homeodomain-like"/>
    <property type="match status" value="1"/>
</dbReference>
<feature type="DNA-binding region" description="H-T-H motif" evidence="4">
    <location>
        <begin position="35"/>
        <end position="54"/>
    </location>
</feature>
<sequence length="196" mass="20956">MLDAAPQRRRGEALLAAIRAATLDELGEHGYAALTMEAVARRAGASKASLYRRWPSRADLVIDCVRHIAPAPADLPDTGELRGDLVSALTLVARALDGVAGEAMRGLLAEALPDVDRLRQLRATTSGRHAALMREVVGRAVSRGEAPPEALAPLRLEVGVALLRHRFLFDGGPLPPELVGEIVDDVLLPLYLSREG</sequence>